<evidence type="ECO:0000313" key="2">
    <source>
        <dbReference type="EMBL" id="SNR77656.1"/>
    </source>
</evidence>
<keyword evidence="1" id="KW-1133">Transmembrane helix</keyword>
<feature type="transmembrane region" description="Helical" evidence="1">
    <location>
        <begin position="139"/>
        <end position="157"/>
    </location>
</feature>
<keyword evidence="3" id="KW-1185">Reference proteome</keyword>
<evidence type="ECO:0000313" key="3">
    <source>
        <dbReference type="Proteomes" id="UP000198412"/>
    </source>
</evidence>
<accession>A0A238Z2S5</accession>
<dbReference type="Proteomes" id="UP000198412">
    <property type="component" value="Unassembled WGS sequence"/>
</dbReference>
<sequence>MKHNLTLNGITGIIFGIFSIIFSWFIKLFLTNFSSGVGVAGFLPISFFEIILGVISLLFILISYFTVVLINKKRRKKIGLKGWDSKAKKIRKIFLALLLIGGIITLLLVKVGHIKLIIPTSLFLYGISSIVVKKYTVGNTILLGTLFILNGLLAMVFTKQLFMLWGMAFGVYHIIYGSLGFFKNQEN</sequence>
<protein>
    <submittedName>
        <fullName evidence="2">Uncharacterized protein</fullName>
    </submittedName>
</protein>
<reference evidence="3" key="1">
    <citation type="submission" date="2017-06" db="EMBL/GenBank/DDBJ databases">
        <authorList>
            <person name="Varghese N."/>
            <person name="Submissions S."/>
        </authorList>
    </citation>
    <scope>NUCLEOTIDE SEQUENCE [LARGE SCALE GENOMIC DNA]</scope>
    <source>
        <strain evidence="3">DSM 27993</strain>
    </source>
</reference>
<evidence type="ECO:0000256" key="1">
    <source>
        <dbReference type="SAM" id="Phobius"/>
    </source>
</evidence>
<name>A0A238Z2S5_9FLAO</name>
<dbReference type="RefSeq" id="WP_141107321.1">
    <property type="nucleotide sequence ID" value="NZ_FZNX01000005.1"/>
</dbReference>
<feature type="transmembrane region" description="Helical" evidence="1">
    <location>
        <begin position="90"/>
        <end position="108"/>
    </location>
</feature>
<keyword evidence="1" id="KW-0812">Transmembrane</keyword>
<dbReference type="EMBL" id="FZNX01000005">
    <property type="protein sequence ID" value="SNR77656.1"/>
    <property type="molecule type" value="Genomic_DNA"/>
</dbReference>
<gene>
    <name evidence="2" type="ORF">SAMN04488111_3040</name>
</gene>
<proteinExistence type="predicted"/>
<dbReference type="AlphaFoldDB" id="A0A238Z2S5"/>
<dbReference type="OrthoDB" id="1120881at2"/>
<feature type="transmembrane region" description="Helical" evidence="1">
    <location>
        <begin position="7"/>
        <end position="30"/>
    </location>
</feature>
<feature type="transmembrane region" description="Helical" evidence="1">
    <location>
        <begin position="163"/>
        <end position="182"/>
    </location>
</feature>
<keyword evidence="1" id="KW-0472">Membrane</keyword>
<organism evidence="2 3">
    <name type="scientific">Lutibacter flavus</name>
    <dbReference type="NCBI Taxonomy" id="691689"/>
    <lineage>
        <taxon>Bacteria</taxon>
        <taxon>Pseudomonadati</taxon>
        <taxon>Bacteroidota</taxon>
        <taxon>Flavobacteriia</taxon>
        <taxon>Flavobacteriales</taxon>
        <taxon>Flavobacteriaceae</taxon>
        <taxon>Lutibacter</taxon>
    </lineage>
</organism>
<feature type="transmembrane region" description="Helical" evidence="1">
    <location>
        <begin position="114"/>
        <end position="132"/>
    </location>
</feature>
<feature type="transmembrane region" description="Helical" evidence="1">
    <location>
        <begin position="50"/>
        <end position="70"/>
    </location>
</feature>